<feature type="compositionally biased region" description="Polar residues" evidence="1">
    <location>
        <begin position="1"/>
        <end position="17"/>
    </location>
</feature>
<organism evidence="2">
    <name type="scientific">Arundo donax</name>
    <name type="common">Giant reed</name>
    <name type="synonym">Donax arundinaceus</name>
    <dbReference type="NCBI Taxonomy" id="35708"/>
    <lineage>
        <taxon>Eukaryota</taxon>
        <taxon>Viridiplantae</taxon>
        <taxon>Streptophyta</taxon>
        <taxon>Embryophyta</taxon>
        <taxon>Tracheophyta</taxon>
        <taxon>Spermatophyta</taxon>
        <taxon>Magnoliopsida</taxon>
        <taxon>Liliopsida</taxon>
        <taxon>Poales</taxon>
        <taxon>Poaceae</taxon>
        <taxon>PACMAD clade</taxon>
        <taxon>Arundinoideae</taxon>
        <taxon>Arundineae</taxon>
        <taxon>Arundo</taxon>
    </lineage>
</organism>
<reference evidence="2" key="1">
    <citation type="submission" date="2014-09" db="EMBL/GenBank/DDBJ databases">
        <authorList>
            <person name="Magalhaes I.L.F."/>
            <person name="Oliveira U."/>
            <person name="Santos F.R."/>
            <person name="Vidigal T.H.D.A."/>
            <person name="Brescovit A.D."/>
            <person name="Santos A.J."/>
        </authorList>
    </citation>
    <scope>NUCLEOTIDE SEQUENCE</scope>
    <source>
        <tissue evidence="2">Shoot tissue taken approximately 20 cm above the soil surface</tissue>
    </source>
</reference>
<proteinExistence type="predicted"/>
<evidence type="ECO:0000256" key="1">
    <source>
        <dbReference type="SAM" id="MobiDB-lite"/>
    </source>
</evidence>
<name>A0A0A9CXP6_ARUDO</name>
<evidence type="ECO:0000313" key="2">
    <source>
        <dbReference type="EMBL" id="JAD78145.1"/>
    </source>
</evidence>
<accession>A0A0A9CXP6</accession>
<feature type="compositionally biased region" description="Basic residues" evidence="1">
    <location>
        <begin position="29"/>
        <end position="44"/>
    </location>
</feature>
<dbReference type="EMBL" id="GBRH01219750">
    <property type="protein sequence ID" value="JAD78145.1"/>
    <property type="molecule type" value="Transcribed_RNA"/>
</dbReference>
<feature type="region of interest" description="Disordered" evidence="1">
    <location>
        <begin position="1"/>
        <end position="47"/>
    </location>
</feature>
<reference evidence="2" key="2">
    <citation type="journal article" date="2015" name="Data Brief">
        <title>Shoot transcriptome of the giant reed, Arundo donax.</title>
        <authorList>
            <person name="Barrero R.A."/>
            <person name="Guerrero F.D."/>
            <person name="Moolhuijzen P."/>
            <person name="Goolsby J.A."/>
            <person name="Tidwell J."/>
            <person name="Bellgard S.E."/>
            <person name="Bellgard M.I."/>
        </authorList>
    </citation>
    <scope>NUCLEOTIDE SEQUENCE</scope>
    <source>
        <tissue evidence="2">Shoot tissue taken approximately 20 cm above the soil surface</tissue>
    </source>
</reference>
<sequence>MAFNLEPSQPRSGQVASSRHYHGGGGGIQRRRKGSQHRRTRGKQRNLGTKLVQIDTWTNLLACGLQ</sequence>
<protein>
    <submittedName>
        <fullName evidence="2">Uncharacterized protein</fullName>
    </submittedName>
</protein>
<dbReference type="AlphaFoldDB" id="A0A0A9CXP6"/>